<feature type="transmembrane region" description="Helical" evidence="7">
    <location>
        <begin position="68"/>
        <end position="86"/>
    </location>
</feature>
<feature type="transmembrane region" description="Helical" evidence="7">
    <location>
        <begin position="36"/>
        <end position="56"/>
    </location>
</feature>
<feature type="transmembrane region" description="Helical" evidence="7">
    <location>
        <begin position="170"/>
        <end position="187"/>
    </location>
</feature>
<evidence type="ECO:0000313" key="8">
    <source>
        <dbReference type="EMBL" id="QDV75095.1"/>
    </source>
</evidence>
<accession>A0A518KBC5</accession>
<evidence type="ECO:0000256" key="3">
    <source>
        <dbReference type="ARBA" id="ARBA00022679"/>
    </source>
</evidence>
<evidence type="ECO:0000256" key="6">
    <source>
        <dbReference type="ARBA" id="ARBA00023136"/>
    </source>
</evidence>
<organism evidence="8 9">
    <name type="scientific">Botrimarina mediterranea</name>
    <dbReference type="NCBI Taxonomy" id="2528022"/>
    <lineage>
        <taxon>Bacteria</taxon>
        <taxon>Pseudomonadati</taxon>
        <taxon>Planctomycetota</taxon>
        <taxon>Planctomycetia</taxon>
        <taxon>Pirellulales</taxon>
        <taxon>Lacipirellulaceae</taxon>
        <taxon>Botrimarina</taxon>
    </lineage>
</organism>
<sequence length="241" mass="26110">MIDPVYTLIMAAAVLAGGVVLHRSQRSLPIDRTDRLAIGFAAFCGAMIGSKAPFVLAGDAAWWSAPAWLANGKTILAGLVGGYLAVELAKWALEIRTKTGDSFAPAVAVAVAIGRLGCFRAGCCYGVPTDAPCGVVFPLADQLPRHPTQLYEAAFHAVMAIVLITLQRRGLFRGQLLKLYIMTYAVYRMATETVRPEPTYIAGLTVYQVACVLLIPIFAFLWWRDARYSHLPTGPQLDPIE</sequence>
<feature type="transmembrane region" description="Helical" evidence="7">
    <location>
        <begin position="199"/>
        <end position="223"/>
    </location>
</feature>
<dbReference type="GO" id="GO:0005886">
    <property type="term" value="C:plasma membrane"/>
    <property type="evidence" value="ECO:0007669"/>
    <property type="project" value="InterPro"/>
</dbReference>
<dbReference type="PANTHER" id="PTHR30589:SF0">
    <property type="entry name" value="PHOSPHATIDYLGLYCEROL--PROLIPOPROTEIN DIACYLGLYCERYL TRANSFERASE"/>
    <property type="match status" value="1"/>
</dbReference>
<keyword evidence="3 8" id="KW-0808">Transferase</keyword>
<dbReference type="EC" id="2.4.99.-" evidence="8"/>
<evidence type="ECO:0000313" key="9">
    <source>
        <dbReference type="Proteomes" id="UP000316426"/>
    </source>
</evidence>
<keyword evidence="8" id="KW-0328">Glycosyltransferase</keyword>
<evidence type="ECO:0000256" key="5">
    <source>
        <dbReference type="ARBA" id="ARBA00022989"/>
    </source>
</evidence>
<name>A0A518KBC5_9BACT</name>
<keyword evidence="6 7" id="KW-0472">Membrane</keyword>
<keyword evidence="4 7" id="KW-0812">Transmembrane</keyword>
<dbReference type="InterPro" id="IPR001640">
    <property type="entry name" value="Lgt"/>
</dbReference>
<gene>
    <name evidence="8" type="primary">lgt_1</name>
    <name evidence="8" type="ORF">Spa11_33050</name>
</gene>
<reference evidence="8 9" key="1">
    <citation type="submission" date="2019-02" db="EMBL/GenBank/DDBJ databases">
        <title>Deep-cultivation of Planctomycetes and their phenomic and genomic characterization uncovers novel biology.</title>
        <authorList>
            <person name="Wiegand S."/>
            <person name="Jogler M."/>
            <person name="Boedeker C."/>
            <person name="Pinto D."/>
            <person name="Vollmers J."/>
            <person name="Rivas-Marin E."/>
            <person name="Kohn T."/>
            <person name="Peeters S.H."/>
            <person name="Heuer A."/>
            <person name="Rast P."/>
            <person name="Oberbeckmann S."/>
            <person name="Bunk B."/>
            <person name="Jeske O."/>
            <person name="Meyerdierks A."/>
            <person name="Storesund J.E."/>
            <person name="Kallscheuer N."/>
            <person name="Luecker S."/>
            <person name="Lage O.M."/>
            <person name="Pohl T."/>
            <person name="Merkel B.J."/>
            <person name="Hornburger P."/>
            <person name="Mueller R.-W."/>
            <person name="Bruemmer F."/>
            <person name="Labrenz M."/>
            <person name="Spormann A.M."/>
            <person name="Op den Camp H."/>
            <person name="Overmann J."/>
            <person name="Amann R."/>
            <person name="Jetten M.S.M."/>
            <person name="Mascher T."/>
            <person name="Medema M.H."/>
            <person name="Devos D.P."/>
            <person name="Kaster A.-K."/>
            <person name="Ovreas L."/>
            <person name="Rohde M."/>
            <person name="Galperin M.Y."/>
            <person name="Jogler C."/>
        </authorList>
    </citation>
    <scope>NUCLEOTIDE SEQUENCE [LARGE SCALE GENOMIC DNA]</scope>
    <source>
        <strain evidence="8 9">Spa11</strain>
    </source>
</reference>
<feature type="transmembrane region" description="Helical" evidence="7">
    <location>
        <begin position="6"/>
        <end position="24"/>
    </location>
</feature>
<dbReference type="AlphaFoldDB" id="A0A518KBC5"/>
<keyword evidence="8" id="KW-0449">Lipoprotein</keyword>
<dbReference type="KEGG" id="bmei:Spa11_33050"/>
<evidence type="ECO:0000256" key="1">
    <source>
        <dbReference type="ARBA" id="ARBA00007150"/>
    </source>
</evidence>
<dbReference type="Proteomes" id="UP000316426">
    <property type="component" value="Chromosome"/>
</dbReference>
<dbReference type="RefSeq" id="WP_145114086.1">
    <property type="nucleotide sequence ID" value="NZ_CP036349.1"/>
</dbReference>
<proteinExistence type="inferred from homology"/>
<dbReference type="EMBL" id="CP036349">
    <property type="protein sequence ID" value="QDV75095.1"/>
    <property type="molecule type" value="Genomic_DNA"/>
</dbReference>
<keyword evidence="5 7" id="KW-1133">Transmembrane helix</keyword>
<evidence type="ECO:0000256" key="4">
    <source>
        <dbReference type="ARBA" id="ARBA00022692"/>
    </source>
</evidence>
<dbReference type="GO" id="GO:0008961">
    <property type="term" value="F:phosphatidylglycerol-prolipoprotein diacylglyceryl transferase activity"/>
    <property type="evidence" value="ECO:0007669"/>
    <property type="project" value="InterPro"/>
</dbReference>
<evidence type="ECO:0000256" key="7">
    <source>
        <dbReference type="SAM" id="Phobius"/>
    </source>
</evidence>
<dbReference type="GO" id="GO:0042158">
    <property type="term" value="P:lipoprotein biosynthetic process"/>
    <property type="evidence" value="ECO:0007669"/>
    <property type="project" value="InterPro"/>
</dbReference>
<dbReference type="PANTHER" id="PTHR30589">
    <property type="entry name" value="PROLIPOPROTEIN DIACYLGLYCERYL TRANSFERASE"/>
    <property type="match status" value="1"/>
</dbReference>
<comment type="similarity">
    <text evidence="1">Belongs to the Lgt family.</text>
</comment>
<keyword evidence="9" id="KW-1185">Reference proteome</keyword>
<keyword evidence="2" id="KW-1003">Cell membrane</keyword>
<evidence type="ECO:0000256" key="2">
    <source>
        <dbReference type="ARBA" id="ARBA00022475"/>
    </source>
</evidence>
<dbReference type="Pfam" id="PF01790">
    <property type="entry name" value="LGT"/>
    <property type="match status" value="1"/>
</dbReference>
<protein>
    <submittedName>
        <fullName evidence="8">Prolipoprotein diacylglyceryl transferase</fullName>
        <ecNumber evidence="8">2.4.99.-</ecNumber>
    </submittedName>
</protein>